<proteinExistence type="predicted"/>
<evidence type="ECO:0000313" key="1">
    <source>
        <dbReference type="EMBL" id="KLE32525.1"/>
    </source>
</evidence>
<comment type="caution">
    <text evidence="1">The sequence shown here is derived from an EMBL/GenBank/DDBJ whole genome shotgun (WGS) entry which is preliminary data.</text>
</comment>
<gene>
    <name evidence="1" type="ORF">AAW01_00160</name>
</gene>
<dbReference type="InterPro" id="IPR013784">
    <property type="entry name" value="Carb-bd-like_fold"/>
</dbReference>
<reference evidence="1 2" key="1">
    <citation type="submission" date="2015-04" db="EMBL/GenBank/DDBJ databases">
        <title>The draft genome sequence of Erythrobacr gangjinensis K7-2.</title>
        <authorList>
            <person name="Zhuang L."/>
            <person name="Liu Y."/>
            <person name="Shao Z."/>
        </authorList>
    </citation>
    <scope>NUCLEOTIDE SEQUENCE [LARGE SCALE GENOMIC DNA]</scope>
    <source>
        <strain evidence="1 2">K7-2</strain>
    </source>
</reference>
<dbReference type="Pfam" id="PF13620">
    <property type="entry name" value="CarboxypepD_reg"/>
    <property type="match status" value="1"/>
</dbReference>
<name>A0A0G9MP86_9SPHN</name>
<protein>
    <submittedName>
        <fullName evidence="1">Uncharacterized protein</fullName>
    </submittedName>
</protein>
<organism evidence="1 2">
    <name type="scientific">Aurantiacibacter gangjinensis</name>
    <dbReference type="NCBI Taxonomy" id="502682"/>
    <lineage>
        <taxon>Bacteria</taxon>
        <taxon>Pseudomonadati</taxon>
        <taxon>Pseudomonadota</taxon>
        <taxon>Alphaproteobacteria</taxon>
        <taxon>Sphingomonadales</taxon>
        <taxon>Erythrobacteraceae</taxon>
        <taxon>Aurantiacibacter</taxon>
    </lineage>
</organism>
<sequence length="152" mass="15971">MTTRLALILAAAALVPTAAHAGELSGTVRDASARPVAGAQVVIPGLGLATTTAEDGTYRFDDVVEGEHRVGVELGEGNRQFASASVPAEGEATRNFFLYSARSVAVAETGMNPVEAMLLETLAARAWDEAREVAANEETGEAVSWRWRDLDG</sequence>
<dbReference type="Gene3D" id="2.60.40.1120">
    <property type="entry name" value="Carboxypeptidase-like, regulatory domain"/>
    <property type="match status" value="1"/>
</dbReference>
<dbReference type="KEGG" id="egn:BMF35_a1455"/>
<evidence type="ECO:0000313" key="2">
    <source>
        <dbReference type="Proteomes" id="UP000053070"/>
    </source>
</evidence>
<dbReference type="AlphaFoldDB" id="A0A0G9MP86"/>
<dbReference type="EMBL" id="LBHC01000001">
    <property type="protein sequence ID" value="KLE32525.1"/>
    <property type="molecule type" value="Genomic_DNA"/>
</dbReference>
<dbReference type="STRING" id="502682.BMF35_a1455"/>
<dbReference type="OrthoDB" id="7408750at2"/>
<dbReference type="Proteomes" id="UP000053070">
    <property type="component" value="Unassembled WGS sequence"/>
</dbReference>
<keyword evidence="2" id="KW-1185">Reference proteome</keyword>
<dbReference type="GO" id="GO:0030246">
    <property type="term" value="F:carbohydrate binding"/>
    <property type="evidence" value="ECO:0007669"/>
    <property type="project" value="InterPro"/>
</dbReference>
<dbReference type="RefSeq" id="WP_047005376.1">
    <property type="nucleotide sequence ID" value="NZ_CP018097.1"/>
</dbReference>
<dbReference type="PATRIC" id="fig|502682.8.peg.31"/>
<dbReference type="SUPFAM" id="SSF49452">
    <property type="entry name" value="Starch-binding domain-like"/>
    <property type="match status" value="1"/>
</dbReference>
<accession>A0A0G9MP86</accession>